<organism evidence="9 10">
    <name type="scientific">Pholiota conissans</name>
    <dbReference type="NCBI Taxonomy" id="109636"/>
    <lineage>
        <taxon>Eukaryota</taxon>
        <taxon>Fungi</taxon>
        <taxon>Dikarya</taxon>
        <taxon>Basidiomycota</taxon>
        <taxon>Agaricomycotina</taxon>
        <taxon>Agaricomycetes</taxon>
        <taxon>Agaricomycetidae</taxon>
        <taxon>Agaricales</taxon>
        <taxon>Agaricineae</taxon>
        <taxon>Strophariaceae</taxon>
        <taxon>Pholiota</taxon>
    </lineage>
</organism>
<dbReference type="InterPro" id="IPR032466">
    <property type="entry name" value="Metal_Hydrolase"/>
</dbReference>
<comment type="similarity">
    <text evidence="2">Belongs to the metallo-dependent hydrolases superfamily. Adenosine and AMP deaminases family.</text>
</comment>
<evidence type="ECO:0000256" key="4">
    <source>
        <dbReference type="ARBA" id="ARBA00022801"/>
    </source>
</evidence>
<dbReference type="Proteomes" id="UP000807469">
    <property type="component" value="Unassembled WGS sequence"/>
</dbReference>
<keyword evidence="4 9" id="KW-0378">Hydrolase</keyword>
<comment type="catalytic activity">
    <reaction evidence="7">
        <text>N(6)-methyl-AMP + H2O + H(+) = IMP + methylamine</text>
        <dbReference type="Rhea" id="RHEA:16001"/>
        <dbReference type="ChEBI" id="CHEBI:15377"/>
        <dbReference type="ChEBI" id="CHEBI:15378"/>
        <dbReference type="ChEBI" id="CHEBI:58053"/>
        <dbReference type="ChEBI" id="CHEBI:59338"/>
        <dbReference type="ChEBI" id="CHEBI:144842"/>
    </reaction>
    <physiologicalReaction direction="left-to-right" evidence="7">
        <dbReference type="Rhea" id="RHEA:16002"/>
    </physiologicalReaction>
</comment>
<dbReference type="InterPro" id="IPR006330">
    <property type="entry name" value="Ado/ade_deaminase"/>
</dbReference>
<dbReference type="GO" id="GO:0006154">
    <property type="term" value="P:adenosine catabolic process"/>
    <property type="evidence" value="ECO:0007669"/>
    <property type="project" value="TreeGrafter"/>
</dbReference>
<dbReference type="InterPro" id="IPR001365">
    <property type="entry name" value="A_deaminase_dom"/>
</dbReference>
<evidence type="ECO:0000256" key="5">
    <source>
        <dbReference type="ARBA" id="ARBA00022833"/>
    </source>
</evidence>
<reference evidence="9" key="1">
    <citation type="submission" date="2020-11" db="EMBL/GenBank/DDBJ databases">
        <authorList>
            <consortium name="DOE Joint Genome Institute"/>
            <person name="Ahrendt S."/>
            <person name="Riley R."/>
            <person name="Andreopoulos W."/>
            <person name="Labutti K."/>
            <person name="Pangilinan J."/>
            <person name="Ruiz-Duenas F.J."/>
            <person name="Barrasa J.M."/>
            <person name="Sanchez-Garcia M."/>
            <person name="Camarero S."/>
            <person name="Miyauchi S."/>
            <person name="Serrano A."/>
            <person name="Linde D."/>
            <person name="Babiker R."/>
            <person name="Drula E."/>
            <person name="Ayuso-Fernandez I."/>
            <person name="Pacheco R."/>
            <person name="Padilla G."/>
            <person name="Ferreira P."/>
            <person name="Barriuso J."/>
            <person name="Kellner H."/>
            <person name="Castanera R."/>
            <person name="Alfaro M."/>
            <person name="Ramirez L."/>
            <person name="Pisabarro A.G."/>
            <person name="Kuo A."/>
            <person name="Tritt A."/>
            <person name="Lipzen A."/>
            <person name="He G."/>
            <person name="Yan M."/>
            <person name="Ng V."/>
            <person name="Cullen D."/>
            <person name="Martin F."/>
            <person name="Rosso M.-N."/>
            <person name="Henrissat B."/>
            <person name="Hibbett D."/>
            <person name="Martinez A.T."/>
            <person name="Grigoriev I.V."/>
        </authorList>
    </citation>
    <scope>NUCLEOTIDE SEQUENCE</scope>
    <source>
        <strain evidence="9">CIRM-BRFM 674</strain>
    </source>
</reference>
<evidence type="ECO:0000313" key="10">
    <source>
        <dbReference type="Proteomes" id="UP000807469"/>
    </source>
</evidence>
<evidence type="ECO:0000256" key="3">
    <source>
        <dbReference type="ARBA" id="ARBA00022723"/>
    </source>
</evidence>
<comment type="caution">
    <text evidence="9">The sequence shown here is derived from an EMBL/GenBank/DDBJ whole genome shotgun (WGS) entry which is preliminary data.</text>
</comment>
<dbReference type="Pfam" id="PF00962">
    <property type="entry name" value="A_deaminase"/>
    <property type="match status" value="1"/>
</dbReference>
<accession>A0A9P6CTX8</accession>
<keyword evidence="6" id="KW-0546">Nucleotide metabolism</keyword>
<dbReference type="GO" id="GO:0004000">
    <property type="term" value="F:adenosine deaminase activity"/>
    <property type="evidence" value="ECO:0007669"/>
    <property type="project" value="TreeGrafter"/>
</dbReference>
<protein>
    <submittedName>
        <fullName evidence="9">Metallo-dependent hydrolase</fullName>
    </submittedName>
</protein>
<sequence>MKIYGPAAAALNSLSPPQIDFLQMIPKAELHAHLNGSIPIHVLQELAAEYLASPQNASTESGDMVKAGIEKLVAGPALDEIHDFFDLFPAIYALTATPDGLARATRGVLSVFLDGDTPQCTYLELRTTPKAMDGMDRERYLNVVLDAVEHYPADQAALIISLDRRMSNDVLEECIQIAGKLKNEGRRVVGIDLCGDPKAGDMAEFAPYFAEAHKLGLGVTLHIAETIENTPEEVLQLLTYRPQRLGHATFLNDEAFATVLETNICIEICLSSNLLCKTVSSLESHHIRQYLERDHPIAICVSIIESDVFYFIP</sequence>
<keyword evidence="3" id="KW-0479">Metal-binding</keyword>
<proteinExistence type="inferred from homology"/>
<dbReference type="EMBL" id="MU155584">
    <property type="protein sequence ID" value="KAF9472058.1"/>
    <property type="molecule type" value="Genomic_DNA"/>
</dbReference>
<evidence type="ECO:0000256" key="7">
    <source>
        <dbReference type="ARBA" id="ARBA00048787"/>
    </source>
</evidence>
<name>A0A9P6CTX8_9AGAR</name>
<evidence type="ECO:0000313" key="9">
    <source>
        <dbReference type="EMBL" id="KAF9472058.1"/>
    </source>
</evidence>
<dbReference type="SUPFAM" id="SSF51556">
    <property type="entry name" value="Metallo-dependent hydrolases"/>
    <property type="match status" value="1"/>
</dbReference>
<evidence type="ECO:0000256" key="6">
    <source>
        <dbReference type="ARBA" id="ARBA00023080"/>
    </source>
</evidence>
<feature type="domain" description="Adenosine deaminase" evidence="8">
    <location>
        <begin position="26"/>
        <end position="299"/>
    </location>
</feature>
<evidence type="ECO:0000256" key="1">
    <source>
        <dbReference type="ARBA" id="ARBA00001947"/>
    </source>
</evidence>
<keyword evidence="5" id="KW-0862">Zinc</keyword>
<dbReference type="OrthoDB" id="272271at2759"/>
<dbReference type="GO" id="GO:0046103">
    <property type="term" value="P:inosine biosynthetic process"/>
    <property type="evidence" value="ECO:0007669"/>
    <property type="project" value="TreeGrafter"/>
</dbReference>
<gene>
    <name evidence="9" type="ORF">BDN70DRAFT_915937</name>
</gene>
<comment type="cofactor">
    <cofactor evidence="1">
        <name>Zn(2+)</name>
        <dbReference type="ChEBI" id="CHEBI:29105"/>
    </cofactor>
</comment>
<dbReference type="Gene3D" id="3.20.20.140">
    <property type="entry name" value="Metal-dependent hydrolases"/>
    <property type="match status" value="1"/>
</dbReference>
<dbReference type="GO" id="GO:0046872">
    <property type="term" value="F:metal ion binding"/>
    <property type="evidence" value="ECO:0007669"/>
    <property type="project" value="UniProtKB-KW"/>
</dbReference>
<evidence type="ECO:0000256" key="2">
    <source>
        <dbReference type="ARBA" id="ARBA00006676"/>
    </source>
</evidence>
<dbReference type="PANTHER" id="PTHR11409:SF42">
    <property type="entry name" value="ADENOSINE DEAMINASE-LIKE PROTEIN"/>
    <property type="match status" value="1"/>
</dbReference>
<dbReference type="AlphaFoldDB" id="A0A9P6CTX8"/>
<keyword evidence="10" id="KW-1185">Reference proteome</keyword>
<dbReference type="PANTHER" id="PTHR11409">
    <property type="entry name" value="ADENOSINE DEAMINASE"/>
    <property type="match status" value="1"/>
</dbReference>
<dbReference type="GO" id="GO:0009117">
    <property type="term" value="P:nucleotide metabolic process"/>
    <property type="evidence" value="ECO:0007669"/>
    <property type="project" value="UniProtKB-KW"/>
</dbReference>
<evidence type="ECO:0000259" key="8">
    <source>
        <dbReference type="Pfam" id="PF00962"/>
    </source>
</evidence>